<comment type="caution">
    <text evidence="1">The sequence shown here is derived from an EMBL/GenBank/DDBJ whole genome shotgun (WGS) entry which is preliminary data.</text>
</comment>
<accession>A0ABT9Z854</accession>
<sequence length="45" mass="5210">MSLSKLRSFLYKTARFVGDVNAVKQGTVHKRIQKRMIGKATRKLF</sequence>
<keyword evidence="2" id="KW-1185">Reference proteome</keyword>
<organism evidence="1 2">
    <name type="scientific">Metabacillus niabensis</name>
    <dbReference type="NCBI Taxonomy" id="324854"/>
    <lineage>
        <taxon>Bacteria</taxon>
        <taxon>Bacillati</taxon>
        <taxon>Bacillota</taxon>
        <taxon>Bacilli</taxon>
        <taxon>Bacillales</taxon>
        <taxon>Bacillaceae</taxon>
        <taxon>Metabacillus</taxon>
    </lineage>
</organism>
<dbReference type="RefSeq" id="WP_170944204.1">
    <property type="nucleotide sequence ID" value="NZ_CADEPK010000283.1"/>
</dbReference>
<dbReference type="Proteomes" id="UP001232245">
    <property type="component" value="Unassembled WGS sequence"/>
</dbReference>
<name>A0ABT9Z854_9BACI</name>
<protein>
    <submittedName>
        <fullName evidence="1">Uncharacterized protein</fullName>
    </submittedName>
</protein>
<dbReference type="EMBL" id="JAUSTZ010000021">
    <property type="protein sequence ID" value="MDQ0228436.1"/>
    <property type="molecule type" value="Genomic_DNA"/>
</dbReference>
<evidence type="ECO:0000313" key="1">
    <source>
        <dbReference type="EMBL" id="MDQ0228436.1"/>
    </source>
</evidence>
<gene>
    <name evidence="1" type="ORF">J2S02_004819</name>
</gene>
<proteinExistence type="predicted"/>
<reference evidence="1 2" key="1">
    <citation type="submission" date="2023-07" db="EMBL/GenBank/DDBJ databases">
        <title>Genomic Encyclopedia of Type Strains, Phase IV (KMG-IV): sequencing the most valuable type-strain genomes for metagenomic binning, comparative biology and taxonomic classification.</title>
        <authorList>
            <person name="Goeker M."/>
        </authorList>
    </citation>
    <scope>NUCLEOTIDE SEQUENCE [LARGE SCALE GENOMIC DNA]</scope>
    <source>
        <strain evidence="1 2">DSM 17723</strain>
    </source>
</reference>
<evidence type="ECO:0000313" key="2">
    <source>
        <dbReference type="Proteomes" id="UP001232245"/>
    </source>
</evidence>